<dbReference type="GO" id="GO:1902936">
    <property type="term" value="F:phosphatidylinositol bisphosphate binding"/>
    <property type="evidence" value="ECO:0007669"/>
    <property type="project" value="TreeGrafter"/>
</dbReference>
<dbReference type="PANTHER" id="PTHR10174:SF222">
    <property type="entry name" value="GH10083P-RELATED"/>
    <property type="match status" value="1"/>
</dbReference>
<organism evidence="2 3">
    <name type="scientific">Bemisia tabaci</name>
    <name type="common">Sweetpotato whitefly</name>
    <name type="synonym">Aleurodes tabaci</name>
    <dbReference type="NCBI Taxonomy" id="7038"/>
    <lineage>
        <taxon>Eukaryota</taxon>
        <taxon>Metazoa</taxon>
        <taxon>Ecdysozoa</taxon>
        <taxon>Arthropoda</taxon>
        <taxon>Hexapoda</taxon>
        <taxon>Insecta</taxon>
        <taxon>Pterygota</taxon>
        <taxon>Neoptera</taxon>
        <taxon>Paraneoptera</taxon>
        <taxon>Hemiptera</taxon>
        <taxon>Sternorrhyncha</taxon>
        <taxon>Aleyrodoidea</taxon>
        <taxon>Aleyrodidae</taxon>
        <taxon>Aleyrodinae</taxon>
        <taxon>Bemisia</taxon>
    </lineage>
</organism>
<dbReference type="InterPro" id="IPR036273">
    <property type="entry name" value="CRAL/TRIO_N_dom_sf"/>
</dbReference>
<dbReference type="GO" id="GO:0016020">
    <property type="term" value="C:membrane"/>
    <property type="evidence" value="ECO:0007669"/>
    <property type="project" value="TreeGrafter"/>
</dbReference>
<sequence>MGSDDSVIVPPEEQIESDLEHLKEWMSKQPHLPLIKDEEWLKTCLYNNKFSLEKTKSKLENYYTFRSKYPHVLKNRDPTGPDMLKAREFIKFGLGQKRLKDGSLVIFLKYCNPNAFDANIYAKRVFMNYDMIVHDPSNRLTRLVSIIDLQDFSSVHALKLMSVMGTISEIMNLAYVSRTKAVHLLNFPSFASPFLEAMKKFFPAKMTSRIRPHPPGDRTLFETVDEDVVCSDFGGKGPTLAELEDEMQKKLEKMRGWFEEEENLCSNESLRRKDFNQVEEMRGSFRKLEVD</sequence>
<dbReference type="Pfam" id="PF00650">
    <property type="entry name" value="CRAL_TRIO"/>
    <property type="match status" value="1"/>
</dbReference>
<dbReference type="SUPFAM" id="SSF46938">
    <property type="entry name" value="CRAL/TRIO N-terminal domain"/>
    <property type="match status" value="1"/>
</dbReference>
<name>A0AAI8UU61_BEMTA</name>
<dbReference type="InterPro" id="IPR001251">
    <property type="entry name" value="CRAL-TRIO_dom"/>
</dbReference>
<keyword evidence="3" id="KW-1185">Reference proteome</keyword>
<dbReference type="Proteomes" id="UP001152759">
    <property type="component" value="Unassembled WGS sequence"/>
</dbReference>
<evidence type="ECO:0000313" key="3">
    <source>
        <dbReference type="Proteomes" id="UP001152759"/>
    </source>
</evidence>
<comment type="caution">
    <text evidence="2">The sequence shown here is derived from an EMBL/GenBank/DDBJ whole genome shotgun (WGS) entry which is preliminary data.</text>
</comment>
<dbReference type="Gene3D" id="3.40.525.10">
    <property type="entry name" value="CRAL-TRIO lipid binding domain"/>
    <property type="match status" value="1"/>
</dbReference>
<evidence type="ECO:0000259" key="1">
    <source>
        <dbReference type="PROSITE" id="PS50191"/>
    </source>
</evidence>
<dbReference type="SUPFAM" id="SSF52087">
    <property type="entry name" value="CRAL/TRIO domain"/>
    <property type="match status" value="1"/>
</dbReference>
<evidence type="ECO:0000313" key="2">
    <source>
        <dbReference type="EMBL" id="CAH0746975.1"/>
    </source>
</evidence>
<dbReference type="EMBL" id="CAKKNF020000017">
    <property type="protein sequence ID" value="CAH0746975.1"/>
    <property type="molecule type" value="Genomic_DNA"/>
</dbReference>
<dbReference type="InterPro" id="IPR036865">
    <property type="entry name" value="CRAL-TRIO_dom_sf"/>
</dbReference>
<accession>A0AAI8UU61</accession>
<dbReference type="PRINTS" id="PR00180">
    <property type="entry name" value="CRETINALDHBP"/>
</dbReference>
<proteinExistence type="predicted"/>
<dbReference type="CDD" id="cd00170">
    <property type="entry name" value="SEC14"/>
    <property type="match status" value="1"/>
</dbReference>
<dbReference type="SMART" id="SM00516">
    <property type="entry name" value="SEC14"/>
    <property type="match status" value="1"/>
</dbReference>
<reference evidence="2" key="1">
    <citation type="submission" date="2021-12" db="EMBL/GenBank/DDBJ databases">
        <authorList>
            <person name="King R."/>
        </authorList>
    </citation>
    <scope>NUCLEOTIDE SEQUENCE</scope>
</reference>
<dbReference type="PROSITE" id="PS50191">
    <property type="entry name" value="CRAL_TRIO"/>
    <property type="match status" value="1"/>
</dbReference>
<dbReference type="AlphaFoldDB" id="A0AAI8UU61"/>
<gene>
    <name evidence="2" type="ORF">BEMITA_LOCUS120</name>
</gene>
<dbReference type="PANTHER" id="PTHR10174">
    <property type="entry name" value="ALPHA-TOCOPHEROL TRANSFER PROTEIN-RELATED"/>
    <property type="match status" value="1"/>
</dbReference>
<feature type="domain" description="CRAL-TRIO" evidence="1">
    <location>
        <begin position="81"/>
        <end position="241"/>
    </location>
</feature>
<protein>
    <recommendedName>
        <fullName evidence="1">CRAL-TRIO domain-containing protein</fullName>
    </recommendedName>
</protein>